<name>A0A1H1MR93_9CORY</name>
<dbReference type="PANTHER" id="PTHR30231:SF42">
    <property type="entry name" value="EXONUCLEASE"/>
    <property type="match status" value="1"/>
</dbReference>
<dbReference type="InterPro" id="IPR013520">
    <property type="entry name" value="Ribonucl_H"/>
</dbReference>
<dbReference type="STRING" id="1203190.GCA_000312345_00185"/>
<dbReference type="Gene3D" id="3.30.420.10">
    <property type="entry name" value="Ribonuclease H-like superfamily/Ribonuclease H"/>
    <property type="match status" value="1"/>
</dbReference>
<keyword evidence="5" id="KW-1185">Reference proteome</keyword>
<dbReference type="eggNOG" id="COG0272">
    <property type="taxonomic scope" value="Bacteria"/>
</dbReference>
<evidence type="ECO:0000256" key="1">
    <source>
        <dbReference type="ARBA" id="ARBA00022839"/>
    </source>
</evidence>
<dbReference type="FunFam" id="3.30.420.10:FF:000045">
    <property type="entry name" value="3'-5' exonuclease DinG"/>
    <property type="match status" value="1"/>
</dbReference>
<feature type="domain" description="BRCT" evidence="3">
    <location>
        <begin position="378"/>
        <end position="464"/>
    </location>
</feature>
<keyword evidence="1" id="KW-0378">Hydrolase</keyword>
<sequence length="464" mass="48437">MIPAHGATLSVTNSALVIAPTPLEAALTGSTEERSVPISDISHAGVARDADAWDCGVVELTLPTGALRIAFSPGDEAGPTSLLDLLRAARRGEAPEHATPTGGAGVPGLDFVGFDVETANQRWGSICQIGLVKIVDGEEVDRASWLCTPPESYAEFDPFNVSIHGISAEDVVGQPSVAQRVDELVDFVGDLPVVAHNAQFDATALREACLASEREVPTLLFACTLAHSRAARLDVANHKLPTLAEHFGVRLDDHHDACADAAACAGIMVELAREAGHTGSLMSLVHDAGFALGAVTPERVTPVLRDRSGAARSLQAEAARGNSPSAVAAAAASPRGSNQSDAGEPDAGGPRDAGRRQPAPWQSVATPDTVPDPNADADPSSPLYGHNVTLTGEFEPYDKGSLWESIAAQGASVGKNVTKKTTILVAGEWTTMTSKEKRARELQDKGQDIDIWPASKLFDALGLD</sequence>
<evidence type="ECO:0000313" key="5">
    <source>
        <dbReference type="Proteomes" id="UP000182237"/>
    </source>
</evidence>
<dbReference type="PANTHER" id="PTHR30231">
    <property type="entry name" value="DNA POLYMERASE III SUBUNIT EPSILON"/>
    <property type="match status" value="1"/>
</dbReference>
<dbReference type="AlphaFoldDB" id="A0A1H1MR93"/>
<dbReference type="PROSITE" id="PS50172">
    <property type="entry name" value="BRCT"/>
    <property type="match status" value="1"/>
</dbReference>
<keyword evidence="1" id="KW-0540">Nuclease</keyword>
<dbReference type="CDD" id="cd17748">
    <property type="entry name" value="BRCT_DNA_ligase_like"/>
    <property type="match status" value="1"/>
</dbReference>
<dbReference type="InterPro" id="IPR012337">
    <property type="entry name" value="RNaseH-like_sf"/>
</dbReference>
<dbReference type="GO" id="GO:0008408">
    <property type="term" value="F:3'-5' exonuclease activity"/>
    <property type="evidence" value="ECO:0007669"/>
    <property type="project" value="TreeGrafter"/>
</dbReference>
<dbReference type="Proteomes" id="UP000182237">
    <property type="component" value="Chromosome I"/>
</dbReference>
<accession>A0A1H1MR93</accession>
<gene>
    <name evidence="4" type="ORF">SAMN04488539_0591</name>
</gene>
<dbReference type="RefSeq" id="WP_019193055.1">
    <property type="nucleotide sequence ID" value="NZ_LT629765.1"/>
</dbReference>
<dbReference type="SMART" id="SM00479">
    <property type="entry name" value="EXOIII"/>
    <property type="match status" value="1"/>
</dbReference>
<reference evidence="4 5" key="1">
    <citation type="submission" date="2016-10" db="EMBL/GenBank/DDBJ databases">
        <authorList>
            <person name="de Groot N.N."/>
        </authorList>
    </citation>
    <scope>NUCLEOTIDE SEQUENCE [LARGE SCALE GENOMIC DNA]</scope>
    <source>
        <strain evidence="4 5">DSM 45434</strain>
    </source>
</reference>
<evidence type="ECO:0000259" key="3">
    <source>
        <dbReference type="PROSITE" id="PS50172"/>
    </source>
</evidence>
<dbReference type="OrthoDB" id="9803913at2"/>
<proteinExistence type="predicted"/>
<feature type="compositionally biased region" description="Low complexity" evidence="2">
    <location>
        <begin position="371"/>
        <end position="382"/>
    </location>
</feature>
<feature type="region of interest" description="Disordered" evidence="2">
    <location>
        <begin position="311"/>
        <end position="386"/>
    </location>
</feature>
<feature type="compositionally biased region" description="Low complexity" evidence="2">
    <location>
        <begin position="318"/>
        <end position="338"/>
    </location>
</feature>
<dbReference type="SUPFAM" id="SSF53098">
    <property type="entry name" value="Ribonuclease H-like"/>
    <property type="match status" value="1"/>
</dbReference>
<organism evidence="4 5">
    <name type="scientific">Corynebacterium timonense</name>
    <dbReference type="NCBI Taxonomy" id="441500"/>
    <lineage>
        <taxon>Bacteria</taxon>
        <taxon>Bacillati</taxon>
        <taxon>Actinomycetota</taxon>
        <taxon>Actinomycetes</taxon>
        <taxon>Mycobacteriales</taxon>
        <taxon>Corynebacteriaceae</taxon>
        <taxon>Corynebacterium</taxon>
    </lineage>
</organism>
<dbReference type="InterPro" id="IPR036397">
    <property type="entry name" value="RNaseH_sf"/>
</dbReference>
<dbReference type="Gene3D" id="3.40.50.10190">
    <property type="entry name" value="BRCT domain"/>
    <property type="match status" value="1"/>
</dbReference>
<dbReference type="SUPFAM" id="SSF52113">
    <property type="entry name" value="BRCT domain"/>
    <property type="match status" value="1"/>
</dbReference>
<evidence type="ECO:0000256" key="2">
    <source>
        <dbReference type="SAM" id="MobiDB-lite"/>
    </source>
</evidence>
<keyword evidence="1" id="KW-0269">Exonuclease</keyword>
<dbReference type="EMBL" id="LT629765">
    <property type="protein sequence ID" value="SDR89314.1"/>
    <property type="molecule type" value="Genomic_DNA"/>
</dbReference>
<dbReference type="GO" id="GO:0005829">
    <property type="term" value="C:cytosol"/>
    <property type="evidence" value="ECO:0007669"/>
    <property type="project" value="TreeGrafter"/>
</dbReference>
<dbReference type="InterPro" id="IPR001357">
    <property type="entry name" value="BRCT_dom"/>
</dbReference>
<dbReference type="Pfam" id="PF00929">
    <property type="entry name" value="RNase_T"/>
    <property type="match status" value="1"/>
</dbReference>
<dbReference type="GO" id="GO:0003676">
    <property type="term" value="F:nucleic acid binding"/>
    <property type="evidence" value="ECO:0007669"/>
    <property type="project" value="InterPro"/>
</dbReference>
<protein>
    <submittedName>
        <fullName evidence="4">DNA polymerase-3 subunit epsilon</fullName>
    </submittedName>
</protein>
<dbReference type="InterPro" id="IPR036420">
    <property type="entry name" value="BRCT_dom_sf"/>
</dbReference>
<evidence type="ECO:0000313" key="4">
    <source>
        <dbReference type="EMBL" id="SDR89314.1"/>
    </source>
</evidence>
<dbReference type="eggNOG" id="COG0847">
    <property type="taxonomic scope" value="Bacteria"/>
</dbReference>